<evidence type="ECO:0000313" key="3">
    <source>
        <dbReference type="Proteomes" id="UP000007463"/>
    </source>
</evidence>
<dbReference type="Proteomes" id="UP000007463">
    <property type="component" value="Chromosome"/>
</dbReference>
<keyword evidence="1" id="KW-1133">Transmembrane helix</keyword>
<evidence type="ECO:0000256" key="1">
    <source>
        <dbReference type="SAM" id="Phobius"/>
    </source>
</evidence>
<dbReference type="KEGG" id="fte:Fluta_3124"/>
<reference evidence="2 3" key="1">
    <citation type="journal article" date="2011" name="Stand. Genomic Sci.">
        <title>Complete genome sequence of the gliding freshwater bacterium Fluviicola taffensis type strain (RW262).</title>
        <authorList>
            <person name="Woyke T."/>
            <person name="Chertkov O."/>
            <person name="Lapidus A."/>
            <person name="Nolan M."/>
            <person name="Lucas S."/>
            <person name="Del Rio T.G."/>
            <person name="Tice H."/>
            <person name="Cheng J.F."/>
            <person name="Tapia R."/>
            <person name="Han C."/>
            <person name="Goodwin L."/>
            <person name="Pitluck S."/>
            <person name="Liolios K."/>
            <person name="Pagani I."/>
            <person name="Ivanova N."/>
            <person name="Huntemann M."/>
            <person name="Mavromatis K."/>
            <person name="Mikhailova N."/>
            <person name="Pati A."/>
            <person name="Chen A."/>
            <person name="Palaniappan K."/>
            <person name="Land M."/>
            <person name="Hauser L."/>
            <person name="Brambilla E.M."/>
            <person name="Rohde M."/>
            <person name="Mwirichia R."/>
            <person name="Sikorski J."/>
            <person name="Tindall B.J."/>
            <person name="Goker M."/>
            <person name="Bristow J."/>
            <person name="Eisen J.A."/>
            <person name="Markowitz V."/>
            <person name="Hugenholtz P."/>
            <person name="Klenk H.P."/>
            <person name="Kyrpides N.C."/>
        </authorList>
    </citation>
    <scope>NUCLEOTIDE SEQUENCE [LARGE SCALE GENOMIC DNA]</scope>
    <source>
        <strain evidence="3">DSM 16823 / RW262 / RW262</strain>
    </source>
</reference>
<reference evidence="3" key="2">
    <citation type="submission" date="2011-02" db="EMBL/GenBank/DDBJ databases">
        <title>The complete genome of Fluviicola taffensis DSM 16823.</title>
        <authorList>
            <consortium name="US DOE Joint Genome Institute (JGI-PGF)"/>
            <person name="Lucas S."/>
            <person name="Copeland A."/>
            <person name="Lapidus A."/>
            <person name="Bruce D."/>
            <person name="Goodwin L."/>
            <person name="Pitluck S."/>
            <person name="Kyrpides N."/>
            <person name="Mavromatis K."/>
            <person name="Ivanova N."/>
            <person name="Mikhailova N."/>
            <person name="Pagani I."/>
            <person name="Chertkov O."/>
            <person name="Detter J.C."/>
            <person name="Han C."/>
            <person name="Tapia R."/>
            <person name="Land M."/>
            <person name="Hauser L."/>
            <person name="Markowitz V."/>
            <person name="Cheng J.-F."/>
            <person name="Hugenholtz P."/>
            <person name="Woyke T."/>
            <person name="Wu D."/>
            <person name="Tindall B."/>
            <person name="Pomrenke H.G."/>
            <person name="Brambilla E."/>
            <person name="Klenk H.-P."/>
            <person name="Eisen J.A."/>
        </authorList>
    </citation>
    <scope>NUCLEOTIDE SEQUENCE [LARGE SCALE GENOMIC DNA]</scope>
    <source>
        <strain evidence="3">DSM 16823 / RW262 / RW262</strain>
    </source>
</reference>
<evidence type="ECO:0008006" key="4">
    <source>
        <dbReference type="Google" id="ProtNLM"/>
    </source>
</evidence>
<dbReference type="STRING" id="755732.Fluta_3124"/>
<organism evidence="2 3">
    <name type="scientific">Fluviicola taffensis (strain DSM 16823 / NCIMB 13979 / RW262)</name>
    <dbReference type="NCBI Taxonomy" id="755732"/>
    <lineage>
        <taxon>Bacteria</taxon>
        <taxon>Pseudomonadati</taxon>
        <taxon>Bacteroidota</taxon>
        <taxon>Flavobacteriia</taxon>
        <taxon>Flavobacteriales</taxon>
        <taxon>Crocinitomicaceae</taxon>
        <taxon>Fluviicola</taxon>
    </lineage>
</organism>
<evidence type="ECO:0000313" key="2">
    <source>
        <dbReference type="EMBL" id="AEA45098.1"/>
    </source>
</evidence>
<dbReference type="Pfam" id="PF05751">
    <property type="entry name" value="FixH"/>
    <property type="match status" value="1"/>
</dbReference>
<sequence>MNWGKGIIIGMALFIGFIVTMVTIMMRQKIDLVHEDYYKREINYEDQLKAQKNYASVRGKIEFQSKEDSLLIHFPAEFQTNTVSIELQRPNDQKSDFTLSTIPLKKVIIPTKSFPKGVFTCTINGQIKGKPYEMSQQVVIQ</sequence>
<keyword evidence="1" id="KW-0812">Transmembrane</keyword>
<name>F2IKH2_FLUTR</name>
<keyword evidence="1" id="KW-0472">Membrane</keyword>
<dbReference type="HOGENOM" id="CLU_142165_0_0_10"/>
<dbReference type="RefSeq" id="WP_013687865.1">
    <property type="nucleotide sequence ID" value="NC_015321.1"/>
</dbReference>
<dbReference type="AlphaFoldDB" id="F2IKH2"/>
<dbReference type="EMBL" id="CP002542">
    <property type="protein sequence ID" value="AEA45098.1"/>
    <property type="molecule type" value="Genomic_DNA"/>
</dbReference>
<accession>F2IKH2</accession>
<protein>
    <recommendedName>
        <fullName evidence="4">FixH family protein</fullName>
    </recommendedName>
</protein>
<proteinExistence type="predicted"/>
<keyword evidence="3" id="KW-1185">Reference proteome</keyword>
<dbReference type="InterPro" id="IPR008620">
    <property type="entry name" value="FixH"/>
</dbReference>
<feature type="transmembrane region" description="Helical" evidence="1">
    <location>
        <begin position="6"/>
        <end position="26"/>
    </location>
</feature>
<dbReference type="eggNOG" id="COG5456">
    <property type="taxonomic scope" value="Bacteria"/>
</dbReference>
<dbReference type="OrthoDB" id="1493774at2"/>
<gene>
    <name evidence="2" type="ordered locus">Fluta_3124</name>
</gene>